<sequence>MQPVASTAWELKKQPNSQWLEENLYFHTSQTHSRLRLFTLNSIHACPAKLKPRGDFERSSPSVGTCLLIT</sequence>
<comment type="caution">
    <text evidence="1">The sequence shown here is derived from an EMBL/GenBank/DDBJ whole genome shotgun (WGS) entry which is preliminary data.</text>
</comment>
<dbReference type="Proteomes" id="UP000735302">
    <property type="component" value="Unassembled WGS sequence"/>
</dbReference>
<reference evidence="1 2" key="1">
    <citation type="journal article" date="2021" name="Elife">
        <title>Chloroplast acquisition without the gene transfer in kleptoplastic sea slugs, Plakobranchus ocellatus.</title>
        <authorList>
            <person name="Maeda T."/>
            <person name="Takahashi S."/>
            <person name="Yoshida T."/>
            <person name="Shimamura S."/>
            <person name="Takaki Y."/>
            <person name="Nagai Y."/>
            <person name="Toyoda A."/>
            <person name="Suzuki Y."/>
            <person name="Arimoto A."/>
            <person name="Ishii H."/>
            <person name="Satoh N."/>
            <person name="Nishiyama T."/>
            <person name="Hasebe M."/>
            <person name="Maruyama T."/>
            <person name="Minagawa J."/>
            <person name="Obokata J."/>
            <person name="Shigenobu S."/>
        </authorList>
    </citation>
    <scope>NUCLEOTIDE SEQUENCE [LARGE SCALE GENOMIC DNA]</scope>
</reference>
<organism evidence="1 2">
    <name type="scientific">Plakobranchus ocellatus</name>
    <dbReference type="NCBI Taxonomy" id="259542"/>
    <lineage>
        <taxon>Eukaryota</taxon>
        <taxon>Metazoa</taxon>
        <taxon>Spiralia</taxon>
        <taxon>Lophotrochozoa</taxon>
        <taxon>Mollusca</taxon>
        <taxon>Gastropoda</taxon>
        <taxon>Heterobranchia</taxon>
        <taxon>Euthyneura</taxon>
        <taxon>Panpulmonata</taxon>
        <taxon>Sacoglossa</taxon>
        <taxon>Placobranchoidea</taxon>
        <taxon>Plakobranchidae</taxon>
        <taxon>Plakobranchus</taxon>
    </lineage>
</organism>
<dbReference type="EMBL" id="BLXT01008609">
    <property type="protein sequence ID" value="GFO50442.1"/>
    <property type="molecule type" value="Genomic_DNA"/>
</dbReference>
<dbReference type="AlphaFoldDB" id="A0AAV4E1I5"/>
<keyword evidence="2" id="KW-1185">Reference proteome</keyword>
<accession>A0AAV4E1I5</accession>
<proteinExistence type="predicted"/>
<evidence type="ECO:0000313" key="2">
    <source>
        <dbReference type="Proteomes" id="UP000735302"/>
    </source>
</evidence>
<gene>
    <name evidence="1" type="ORF">PoB_007694700</name>
</gene>
<protein>
    <submittedName>
        <fullName evidence="1">Uncharacterized protein</fullName>
    </submittedName>
</protein>
<name>A0AAV4E1I5_9GAST</name>
<evidence type="ECO:0000313" key="1">
    <source>
        <dbReference type="EMBL" id="GFO50442.1"/>
    </source>
</evidence>